<dbReference type="InterPro" id="IPR032675">
    <property type="entry name" value="LRR_dom_sf"/>
</dbReference>
<dbReference type="EMBL" id="MK072384">
    <property type="protein sequence ID" value="AYV82824.1"/>
    <property type="molecule type" value="Genomic_DNA"/>
</dbReference>
<dbReference type="SMART" id="SM00367">
    <property type="entry name" value="LRR_CC"/>
    <property type="match status" value="3"/>
</dbReference>
<keyword evidence="1" id="KW-0472">Membrane</keyword>
<dbReference type="SUPFAM" id="SSF52047">
    <property type="entry name" value="RNI-like"/>
    <property type="match status" value="1"/>
</dbReference>
<sequence length="492" mass="56712">MLSRFYPKKKFILEPKIYQIPFYILTEYLSHRDLIRLSKIDPFLKREVYHKTKPFTYAVTNLKYTEIFSSTFKNVQLELTYENDAANSTPREVIKLKHISSSIILEKVNHIKCTLLPHYPKIKAETESMLALINTKIPTLKSLAITYNHYFNDEYFDNLLNLENFDFRLCSPCAKHDPTMAALISDRGLTKLTNLKSLTLMFPNVTDQCFSCLIHLTKLDVRGNNNLSDKSIEKLTDLLNLSLTDIPNVTDQSISLLTNLQRLKIADVPTISNEGIRHLTNLKCLSIRNNKNISHEGLQYLTNLERFSIDSPNLFPLYFNKLNHLTITHNVPIDDRIFESTNSTALTSLTIHRNETLINQSISGLTNLRKLKLLNVSKITAAAFKNLRQLECLHYDTTWKLYEKDLLHLTNLTSLTLICDEYIIDKGSSLKSLSGLTYLNLVCGQKYYSNAYKLFPNLIQFKTADYRADDKRVPFKLVLIVVVIMLICLALR</sequence>
<evidence type="ECO:0000313" key="2">
    <source>
        <dbReference type="EMBL" id="AYV82824.1"/>
    </source>
</evidence>
<dbReference type="PANTHER" id="PTHR13318">
    <property type="entry name" value="PARTNER OF PAIRED, ISOFORM B-RELATED"/>
    <property type="match status" value="1"/>
</dbReference>
<evidence type="ECO:0008006" key="3">
    <source>
        <dbReference type="Google" id="ProtNLM"/>
    </source>
</evidence>
<proteinExistence type="predicted"/>
<gene>
    <name evidence="2" type="ORF">Hyperionvirus2_192</name>
</gene>
<name>A0A3G5A8J8_9VIRU</name>
<feature type="transmembrane region" description="Helical" evidence="1">
    <location>
        <begin position="473"/>
        <end position="491"/>
    </location>
</feature>
<reference evidence="2" key="1">
    <citation type="submission" date="2018-10" db="EMBL/GenBank/DDBJ databases">
        <title>Hidden diversity of soil giant viruses.</title>
        <authorList>
            <person name="Schulz F."/>
            <person name="Alteio L."/>
            <person name="Goudeau D."/>
            <person name="Ryan E.M."/>
            <person name="Malmstrom R.R."/>
            <person name="Blanchard J."/>
            <person name="Woyke T."/>
        </authorList>
    </citation>
    <scope>NUCLEOTIDE SEQUENCE</scope>
    <source>
        <strain evidence="2">HYV1</strain>
    </source>
</reference>
<keyword evidence="1" id="KW-0812">Transmembrane</keyword>
<accession>A0A3G5A8J8</accession>
<dbReference type="SUPFAM" id="SSF52058">
    <property type="entry name" value="L domain-like"/>
    <property type="match status" value="1"/>
</dbReference>
<dbReference type="Gene3D" id="3.80.10.10">
    <property type="entry name" value="Ribonuclease Inhibitor"/>
    <property type="match status" value="2"/>
</dbReference>
<organism evidence="2">
    <name type="scientific">Hyperionvirus sp</name>
    <dbReference type="NCBI Taxonomy" id="2487770"/>
    <lineage>
        <taxon>Viruses</taxon>
        <taxon>Varidnaviria</taxon>
        <taxon>Bamfordvirae</taxon>
        <taxon>Nucleocytoviricota</taxon>
        <taxon>Megaviricetes</taxon>
        <taxon>Imitervirales</taxon>
        <taxon>Mimiviridae</taxon>
        <taxon>Klosneuvirinae</taxon>
    </lineage>
</organism>
<dbReference type="GO" id="GO:0019005">
    <property type="term" value="C:SCF ubiquitin ligase complex"/>
    <property type="evidence" value="ECO:0007669"/>
    <property type="project" value="TreeGrafter"/>
</dbReference>
<keyword evidence="1" id="KW-1133">Transmembrane helix</keyword>
<dbReference type="InterPro" id="IPR006553">
    <property type="entry name" value="Leu-rich_rpt_Cys-con_subtyp"/>
</dbReference>
<protein>
    <recommendedName>
        <fullName evidence="3">Leucine-rich repeat protein</fullName>
    </recommendedName>
</protein>
<dbReference type="GO" id="GO:0031146">
    <property type="term" value="P:SCF-dependent proteasomal ubiquitin-dependent protein catabolic process"/>
    <property type="evidence" value="ECO:0007669"/>
    <property type="project" value="TreeGrafter"/>
</dbReference>
<evidence type="ECO:0000256" key="1">
    <source>
        <dbReference type="SAM" id="Phobius"/>
    </source>
</evidence>